<dbReference type="InterPro" id="IPR006379">
    <property type="entry name" value="HAD-SF_hydro_IIB"/>
</dbReference>
<dbReference type="GO" id="GO:0000287">
    <property type="term" value="F:magnesium ion binding"/>
    <property type="evidence" value="ECO:0007669"/>
    <property type="project" value="TreeGrafter"/>
</dbReference>
<dbReference type="RefSeq" id="WP_081341075.1">
    <property type="nucleotide sequence ID" value="NZ_FNGX01000005.1"/>
</dbReference>
<dbReference type="GO" id="GO:0016791">
    <property type="term" value="F:phosphatase activity"/>
    <property type="evidence" value="ECO:0007669"/>
    <property type="project" value="TreeGrafter"/>
</dbReference>
<dbReference type="InterPro" id="IPR036412">
    <property type="entry name" value="HAD-like_sf"/>
</dbReference>
<dbReference type="Pfam" id="PF08282">
    <property type="entry name" value="Hydrolase_3"/>
    <property type="match status" value="1"/>
</dbReference>
<sequence>MIKLIVSDMDGTFLNPKGAYDKERFQKLLDKMTEKGISFVVASGNRMDRLNAIFSGISGNIDFVAENGALVIDHGEVIARESMSEEQVNAVLDFFDGKFQDYRIVLSGIDSAYVMTGTDFDMEAFDFELEDVQQFFKNMVQVDDFHKRPADPIVKITMTVSEKSAKKVTKRFNRAFKGELRAVASGYGAVDIIKTGIHKAWGVQTLMSKHGIKPEEVAAFGDGGNDREMLELAWHSYAVANASDEIKKVARYIIQSNARDGVLNAIENILERGI</sequence>
<dbReference type="AlphaFoldDB" id="A0A1G9N4Z9"/>
<accession>A0A1G9N4Z9</accession>
<reference evidence="1 2" key="1">
    <citation type="submission" date="2016-10" db="EMBL/GenBank/DDBJ databases">
        <authorList>
            <person name="de Groot N.N."/>
        </authorList>
    </citation>
    <scope>NUCLEOTIDE SEQUENCE [LARGE SCALE GENOMIC DNA]</scope>
    <source>
        <strain evidence="1 2">Sb09</strain>
    </source>
</reference>
<dbReference type="Gene3D" id="3.40.50.1000">
    <property type="entry name" value="HAD superfamily/HAD-like"/>
    <property type="match status" value="1"/>
</dbReference>
<dbReference type="OrthoDB" id="9814970at2"/>
<dbReference type="InterPro" id="IPR023214">
    <property type="entry name" value="HAD_sf"/>
</dbReference>
<organism evidence="1 2">
    <name type="scientific">Streptococcus equinus</name>
    <name type="common">Streptococcus bovis</name>
    <dbReference type="NCBI Taxonomy" id="1335"/>
    <lineage>
        <taxon>Bacteria</taxon>
        <taxon>Bacillati</taxon>
        <taxon>Bacillota</taxon>
        <taxon>Bacilli</taxon>
        <taxon>Lactobacillales</taxon>
        <taxon>Streptococcaceae</taxon>
        <taxon>Streptococcus</taxon>
    </lineage>
</organism>
<evidence type="ECO:0008006" key="3">
    <source>
        <dbReference type="Google" id="ProtNLM"/>
    </source>
</evidence>
<dbReference type="SUPFAM" id="SSF56784">
    <property type="entry name" value="HAD-like"/>
    <property type="match status" value="1"/>
</dbReference>
<proteinExistence type="predicted"/>
<dbReference type="SFLD" id="SFLDS00003">
    <property type="entry name" value="Haloacid_Dehalogenase"/>
    <property type="match status" value="1"/>
</dbReference>
<dbReference type="PANTHER" id="PTHR10000:SF53">
    <property type="entry name" value="5-AMINO-6-(5-PHOSPHO-D-RIBITYLAMINO)URACIL PHOSPHATASE YBJI-RELATED"/>
    <property type="match status" value="1"/>
</dbReference>
<dbReference type="InterPro" id="IPR000150">
    <property type="entry name" value="Cof"/>
</dbReference>
<dbReference type="Proteomes" id="UP000183162">
    <property type="component" value="Unassembled WGS sequence"/>
</dbReference>
<gene>
    <name evidence="1" type="ORF">SAMN05216400_1716</name>
</gene>
<dbReference type="CDD" id="cd07518">
    <property type="entry name" value="HAD_YbiV-Like"/>
    <property type="match status" value="1"/>
</dbReference>
<dbReference type="PANTHER" id="PTHR10000">
    <property type="entry name" value="PHOSPHOSERINE PHOSPHATASE"/>
    <property type="match status" value="1"/>
</dbReference>
<dbReference type="GO" id="GO:0005829">
    <property type="term" value="C:cytosol"/>
    <property type="evidence" value="ECO:0007669"/>
    <property type="project" value="TreeGrafter"/>
</dbReference>
<dbReference type="SFLD" id="SFLDG01140">
    <property type="entry name" value="C2.B:_Phosphomannomutase_and_P"/>
    <property type="match status" value="1"/>
</dbReference>
<dbReference type="NCBIfam" id="TIGR01484">
    <property type="entry name" value="HAD-SF-IIB"/>
    <property type="match status" value="1"/>
</dbReference>
<name>A0A1G9N4Z9_STREI</name>
<dbReference type="EMBL" id="FNGX01000005">
    <property type="protein sequence ID" value="SDL81616.1"/>
    <property type="molecule type" value="Genomic_DNA"/>
</dbReference>
<dbReference type="NCBIfam" id="TIGR00099">
    <property type="entry name" value="Cof-subfamily"/>
    <property type="match status" value="1"/>
</dbReference>
<protein>
    <recommendedName>
        <fullName evidence="3">Cof-type HAD-IIB family hydrolase</fullName>
    </recommendedName>
</protein>
<dbReference type="Gene3D" id="3.30.1240.10">
    <property type="match status" value="1"/>
</dbReference>
<evidence type="ECO:0000313" key="2">
    <source>
        <dbReference type="Proteomes" id="UP000183162"/>
    </source>
</evidence>
<evidence type="ECO:0000313" key="1">
    <source>
        <dbReference type="EMBL" id="SDL81616.1"/>
    </source>
</evidence>
<dbReference type="SFLD" id="SFLDG01144">
    <property type="entry name" value="C2.B.4:_PGP_Like"/>
    <property type="match status" value="1"/>
</dbReference>